<accession>A0A4C1VC05</accession>
<dbReference type="AlphaFoldDB" id="A0A4C1VC05"/>
<sequence>MSASHLILALLFFSISVPVQAFDLAHRFALDINSAIGHGFDSNEAGDYVNRTTAMRAGVRSVLGARALLHLPASDVVASGRMRADAVTPSGPCTRANRETVVIVSSGVL</sequence>
<evidence type="ECO:0000256" key="1">
    <source>
        <dbReference type="SAM" id="SignalP"/>
    </source>
</evidence>
<gene>
    <name evidence="2" type="ORF">EVAR_19994_1</name>
</gene>
<comment type="caution">
    <text evidence="2">The sequence shown here is derived from an EMBL/GenBank/DDBJ whole genome shotgun (WGS) entry which is preliminary data.</text>
</comment>
<evidence type="ECO:0000313" key="2">
    <source>
        <dbReference type="EMBL" id="GBP35484.1"/>
    </source>
</evidence>
<keyword evidence="1" id="KW-0732">Signal</keyword>
<keyword evidence="3" id="KW-1185">Reference proteome</keyword>
<feature type="chain" id="PRO_5020024959" evidence="1">
    <location>
        <begin position="22"/>
        <end position="109"/>
    </location>
</feature>
<reference evidence="2 3" key="1">
    <citation type="journal article" date="2019" name="Commun. Biol.">
        <title>The bagworm genome reveals a unique fibroin gene that provides high tensile strength.</title>
        <authorList>
            <person name="Kono N."/>
            <person name="Nakamura H."/>
            <person name="Ohtoshi R."/>
            <person name="Tomita M."/>
            <person name="Numata K."/>
            <person name="Arakawa K."/>
        </authorList>
    </citation>
    <scope>NUCLEOTIDE SEQUENCE [LARGE SCALE GENOMIC DNA]</scope>
</reference>
<organism evidence="2 3">
    <name type="scientific">Eumeta variegata</name>
    <name type="common">Bagworm moth</name>
    <name type="synonym">Eumeta japonica</name>
    <dbReference type="NCBI Taxonomy" id="151549"/>
    <lineage>
        <taxon>Eukaryota</taxon>
        <taxon>Metazoa</taxon>
        <taxon>Ecdysozoa</taxon>
        <taxon>Arthropoda</taxon>
        <taxon>Hexapoda</taxon>
        <taxon>Insecta</taxon>
        <taxon>Pterygota</taxon>
        <taxon>Neoptera</taxon>
        <taxon>Endopterygota</taxon>
        <taxon>Lepidoptera</taxon>
        <taxon>Glossata</taxon>
        <taxon>Ditrysia</taxon>
        <taxon>Tineoidea</taxon>
        <taxon>Psychidae</taxon>
        <taxon>Oiketicinae</taxon>
        <taxon>Eumeta</taxon>
    </lineage>
</organism>
<dbReference type="EMBL" id="BGZK01000304">
    <property type="protein sequence ID" value="GBP35484.1"/>
    <property type="molecule type" value="Genomic_DNA"/>
</dbReference>
<evidence type="ECO:0000313" key="3">
    <source>
        <dbReference type="Proteomes" id="UP000299102"/>
    </source>
</evidence>
<protein>
    <submittedName>
        <fullName evidence="2">Uncharacterized protein</fullName>
    </submittedName>
</protein>
<feature type="signal peptide" evidence="1">
    <location>
        <begin position="1"/>
        <end position="21"/>
    </location>
</feature>
<proteinExistence type="predicted"/>
<name>A0A4C1VC05_EUMVA</name>
<dbReference type="Proteomes" id="UP000299102">
    <property type="component" value="Unassembled WGS sequence"/>
</dbReference>